<reference evidence="2" key="1">
    <citation type="submission" date="2024-02" db="EMBL/GenBank/DDBJ databases">
        <title>Genome sequences of strain Gemmobacter sp. JM10B15.</title>
        <authorList>
            <person name="Zhang M."/>
        </authorList>
    </citation>
    <scope>NUCLEOTIDE SEQUENCE</scope>
    <source>
        <strain evidence="2">JM10B15</strain>
    </source>
</reference>
<keyword evidence="3" id="KW-1185">Reference proteome</keyword>
<protein>
    <recommendedName>
        <fullName evidence="4">PH (Pleckstrin Homology) domain-containing protein</fullName>
    </recommendedName>
</protein>
<dbReference type="EMBL" id="JBALHR010000008">
    <property type="protein sequence ID" value="MEH7829129.1"/>
    <property type="molecule type" value="Genomic_DNA"/>
</dbReference>
<evidence type="ECO:0000313" key="2">
    <source>
        <dbReference type="EMBL" id="MEH7829129.1"/>
    </source>
</evidence>
<comment type="caution">
    <text evidence="2">The sequence shown here is derived from an EMBL/GenBank/DDBJ whole genome shotgun (WGS) entry which is preliminary data.</text>
</comment>
<organism evidence="2 3">
    <name type="scientific">Gemmobacter denitrificans</name>
    <dbReference type="NCBI Taxonomy" id="3123040"/>
    <lineage>
        <taxon>Bacteria</taxon>
        <taxon>Pseudomonadati</taxon>
        <taxon>Pseudomonadota</taxon>
        <taxon>Alphaproteobacteria</taxon>
        <taxon>Rhodobacterales</taxon>
        <taxon>Paracoccaceae</taxon>
        <taxon>Gemmobacter</taxon>
    </lineage>
</organism>
<dbReference type="Proteomes" id="UP001431963">
    <property type="component" value="Unassembled WGS sequence"/>
</dbReference>
<gene>
    <name evidence="2" type="ORF">V6590_13310</name>
</gene>
<sequence length="143" mass="15293">MSDGLIRGPAPLAEGEELRATFAPDRTTYLRRVLILIVLFGALAGAILLALGNPYPWTGPVAALLGVGVRGWYLASEALAATWRLTDRRLLGPAGQVVPLSSIDRVQTVFGDVLVITRAGDKHLLKYLPDAPAVIARLQEARA</sequence>
<feature type="transmembrane region" description="Helical" evidence="1">
    <location>
        <begin position="33"/>
        <end position="51"/>
    </location>
</feature>
<feature type="transmembrane region" description="Helical" evidence="1">
    <location>
        <begin position="57"/>
        <end position="75"/>
    </location>
</feature>
<keyword evidence="1" id="KW-0812">Transmembrane</keyword>
<dbReference type="RefSeq" id="WP_335423872.1">
    <property type="nucleotide sequence ID" value="NZ_JBALHR010000008.1"/>
</dbReference>
<evidence type="ECO:0000256" key="1">
    <source>
        <dbReference type="SAM" id="Phobius"/>
    </source>
</evidence>
<name>A0ABU8BWR0_9RHOB</name>
<evidence type="ECO:0000313" key="3">
    <source>
        <dbReference type="Proteomes" id="UP001431963"/>
    </source>
</evidence>
<keyword evidence="1" id="KW-0472">Membrane</keyword>
<accession>A0ABU8BWR0</accession>
<proteinExistence type="predicted"/>
<evidence type="ECO:0008006" key="4">
    <source>
        <dbReference type="Google" id="ProtNLM"/>
    </source>
</evidence>
<keyword evidence="1" id="KW-1133">Transmembrane helix</keyword>